<dbReference type="Pfam" id="PF00083">
    <property type="entry name" value="Sugar_tr"/>
    <property type="match status" value="1"/>
</dbReference>
<feature type="transmembrane region" description="Helical" evidence="5">
    <location>
        <begin position="324"/>
        <end position="341"/>
    </location>
</feature>
<evidence type="ECO:0000256" key="2">
    <source>
        <dbReference type="ARBA" id="ARBA00022692"/>
    </source>
</evidence>
<dbReference type="InterPro" id="IPR036259">
    <property type="entry name" value="MFS_trans_sf"/>
</dbReference>
<comment type="subcellular location">
    <subcellularLocation>
        <location evidence="1">Membrane</location>
        <topology evidence="1">Multi-pass membrane protein</topology>
    </subcellularLocation>
</comment>
<evidence type="ECO:0000259" key="6">
    <source>
        <dbReference type="PROSITE" id="PS50850"/>
    </source>
</evidence>
<feature type="transmembrane region" description="Helical" evidence="5">
    <location>
        <begin position="412"/>
        <end position="433"/>
    </location>
</feature>
<keyword evidence="3 5" id="KW-1133">Transmembrane helix</keyword>
<dbReference type="CDD" id="cd17317">
    <property type="entry name" value="MFS_SLC22"/>
    <property type="match status" value="1"/>
</dbReference>
<evidence type="ECO:0000256" key="3">
    <source>
        <dbReference type="ARBA" id="ARBA00022989"/>
    </source>
</evidence>
<name>A0A7M6DQ44_9CNID</name>
<evidence type="ECO:0000313" key="8">
    <source>
        <dbReference type="Proteomes" id="UP000594262"/>
    </source>
</evidence>
<proteinExistence type="predicted"/>
<keyword evidence="8" id="KW-1185">Reference proteome</keyword>
<dbReference type="InterPro" id="IPR005828">
    <property type="entry name" value="MFS_sugar_transport-like"/>
</dbReference>
<dbReference type="Proteomes" id="UP000594262">
    <property type="component" value="Unplaced"/>
</dbReference>
<feature type="transmembrane region" description="Helical" evidence="5">
    <location>
        <begin position="353"/>
        <end position="374"/>
    </location>
</feature>
<organism evidence="7 8">
    <name type="scientific">Clytia hemisphaerica</name>
    <dbReference type="NCBI Taxonomy" id="252671"/>
    <lineage>
        <taxon>Eukaryota</taxon>
        <taxon>Metazoa</taxon>
        <taxon>Cnidaria</taxon>
        <taxon>Hydrozoa</taxon>
        <taxon>Hydroidolina</taxon>
        <taxon>Leptothecata</taxon>
        <taxon>Obeliida</taxon>
        <taxon>Clytiidae</taxon>
        <taxon>Clytia</taxon>
    </lineage>
</organism>
<feature type="transmembrane region" description="Helical" evidence="5">
    <location>
        <begin position="381"/>
        <end position="400"/>
    </location>
</feature>
<feature type="transmembrane region" description="Helical" evidence="5">
    <location>
        <begin position="179"/>
        <end position="200"/>
    </location>
</feature>
<evidence type="ECO:0000313" key="7">
    <source>
        <dbReference type="EnsemblMetazoa" id="CLYHEMP021386.2"/>
    </source>
</evidence>
<feature type="transmembrane region" description="Helical" evidence="5">
    <location>
        <begin position="124"/>
        <end position="144"/>
    </location>
</feature>
<feature type="transmembrane region" description="Helical" evidence="5">
    <location>
        <begin position="242"/>
        <end position="268"/>
    </location>
</feature>
<evidence type="ECO:0000256" key="5">
    <source>
        <dbReference type="SAM" id="Phobius"/>
    </source>
</evidence>
<dbReference type="EnsemblMetazoa" id="CLYHEMT021386.2">
    <property type="protein sequence ID" value="CLYHEMP021386.2"/>
    <property type="gene ID" value="CLYHEMG021386"/>
</dbReference>
<evidence type="ECO:0000256" key="4">
    <source>
        <dbReference type="ARBA" id="ARBA00023136"/>
    </source>
</evidence>
<dbReference type="PANTHER" id="PTHR24064">
    <property type="entry name" value="SOLUTE CARRIER FAMILY 22 MEMBER"/>
    <property type="match status" value="1"/>
</dbReference>
<dbReference type="SUPFAM" id="SSF103473">
    <property type="entry name" value="MFS general substrate transporter"/>
    <property type="match status" value="1"/>
</dbReference>
<dbReference type="GO" id="GO:0022857">
    <property type="term" value="F:transmembrane transporter activity"/>
    <property type="evidence" value="ECO:0007669"/>
    <property type="project" value="InterPro"/>
</dbReference>
<evidence type="ECO:0000256" key="1">
    <source>
        <dbReference type="ARBA" id="ARBA00004141"/>
    </source>
</evidence>
<feature type="transmembrane region" description="Helical" evidence="5">
    <location>
        <begin position="212"/>
        <end position="236"/>
    </location>
</feature>
<feature type="transmembrane region" description="Helical" evidence="5">
    <location>
        <begin position="445"/>
        <end position="465"/>
    </location>
</feature>
<feature type="transmembrane region" description="Helical" evidence="5">
    <location>
        <begin position="477"/>
        <end position="494"/>
    </location>
</feature>
<accession>A0A7M6DQ44</accession>
<dbReference type="InterPro" id="IPR020846">
    <property type="entry name" value="MFS_dom"/>
</dbReference>
<dbReference type="GO" id="GO:0016020">
    <property type="term" value="C:membrane"/>
    <property type="evidence" value="ECO:0007669"/>
    <property type="project" value="UniProtKB-SubCell"/>
</dbReference>
<protein>
    <recommendedName>
        <fullName evidence="6">Major facilitator superfamily (MFS) profile domain-containing protein</fullName>
    </recommendedName>
</protein>
<keyword evidence="4 5" id="KW-0472">Membrane</keyword>
<keyword evidence="2 5" id="KW-0812">Transmembrane</keyword>
<reference evidence="7" key="1">
    <citation type="submission" date="2021-01" db="UniProtKB">
        <authorList>
            <consortium name="EnsemblMetazoa"/>
        </authorList>
    </citation>
    <scope>IDENTIFICATION</scope>
</reference>
<dbReference type="AlphaFoldDB" id="A0A7M6DQ44"/>
<dbReference type="OrthoDB" id="2261376at2759"/>
<dbReference type="PROSITE" id="PS50850">
    <property type="entry name" value="MFS"/>
    <property type="match status" value="1"/>
</dbReference>
<feature type="domain" description="Major facilitator superfamily (MFS) profile" evidence="6">
    <location>
        <begin position="26"/>
        <end position="499"/>
    </location>
</feature>
<dbReference type="Gene3D" id="1.20.1250.20">
    <property type="entry name" value="MFS general substrate transporter like domains"/>
    <property type="match status" value="1"/>
</dbReference>
<feature type="transmembrane region" description="Helical" evidence="5">
    <location>
        <begin position="21"/>
        <end position="43"/>
    </location>
</feature>
<sequence length="529" mass="59113">MSRKGTTPLSDVLAKLGDKGWYPVVFCLCICVLNSTVAFNHLIMASFGFTPPHSCKLPDGYTKNASIPMEMIKGKESYSQCKIYQDFNSTSGSTEGCPNGWNFILNGKESTIVNEWSLVCDQKYLVSLATTIYFTGVMIGGAVFGQLGDKFGRKPITLICLYSHIALAVGVYFSQSFEVFAALRFFVGFFLQGVQTNSYVLMAEMTSKKNLVLTVGFFEIFWAVGTLWLATLSWLIQDWRNIQLALCLPSLITLIYIWLFPESVLWLINKNKMEEAKENLMKISRITGKKLTAEDLDLIKPKVNESIQYSFHHLVKTPNIRKRTFLMCYLWLASSVGYYGLSLAVGGLAGDRYLNQFIGSVIELVAFSSVIFVLKYFRRRYPLMAYYITGGVTCIVAGVLKSQASKDGFRAATYLALIGKFGLSASFATIFLFTVEQFPTVVRTLGMGTCVFWARVGGMIAPQILLLGKYTFNELPYLIFGSLSLLAAMATYFLPETFGKTLPNTIDEIEGITVEENGTELRDRDHIET</sequence>
<feature type="transmembrane region" description="Helical" evidence="5">
    <location>
        <begin position="156"/>
        <end position="173"/>
    </location>
</feature>
<dbReference type="RefSeq" id="XP_066935822.1">
    <property type="nucleotide sequence ID" value="XM_067079721.1"/>
</dbReference>
<dbReference type="GeneID" id="136823534"/>